<reference evidence="1 2" key="1">
    <citation type="journal article" date="2021" name="BMC Genomics">
        <title>Genome-resolved metagenome and metatranscriptome analyses of thermophilic composting reveal key bacterial players and their metabolic interactions.</title>
        <authorList>
            <person name="Braga L.P.P."/>
            <person name="Pereira R.V."/>
            <person name="Martins L.F."/>
            <person name="Moura L.M.S."/>
            <person name="Sanchez F.B."/>
            <person name="Patane J.S.L."/>
            <person name="da Silva A.M."/>
            <person name="Setubal J.C."/>
        </authorList>
    </citation>
    <scope>NUCLEOTIDE SEQUENCE [LARGE SCALE GENOMIC DNA]</scope>
    <source>
        <strain evidence="1">ZC4RG45</strain>
    </source>
</reference>
<sequence length="88" mass="9431">IREWLSGLGSVTVQAATFDTKISRPRLPGSAARGAARALRRAGCRLVARPETFYVEAKAGPLLDGEIDRAKEWGNRLASVVAGRTPGR</sequence>
<accession>A0ABD6FBM0</accession>
<comment type="caution">
    <text evidence="1">The sequence shown here is derived from an EMBL/GenBank/DDBJ whole genome shotgun (WGS) entry which is preliminary data.</text>
</comment>
<proteinExistence type="predicted"/>
<name>A0ABD6FBM0_9PSEU</name>
<evidence type="ECO:0000313" key="1">
    <source>
        <dbReference type="EMBL" id="MFO7191440.1"/>
    </source>
</evidence>
<evidence type="ECO:0000313" key="2">
    <source>
        <dbReference type="Proteomes" id="UP000249324"/>
    </source>
</evidence>
<dbReference type="Proteomes" id="UP000249324">
    <property type="component" value="Unassembled WGS sequence"/>
</dbReference>
<organism evidence="1 2">
    <name type="scientific">Thermocrispum agreste</name>
    <dbReference type="NCBI Taxonomy" id="37925"/>
    <lineage>
        <taxon>Bacteria</taxon>
        <taxon>Bacillati</taxon>
        <taxon>Actinomycetota</taxon>
        <taxon>Actinomycetes</taxon>
        <taxon>Pseudonocardiales</taxon>
        <taxon>Pseudonocardiaceae</taxon>
        <taxon>Thermocrispum</taxon>
    </lineage>
</organism>
<dbReference type="EMBL" id="QGUI02000030">
    <property type="protein sequence ID" value="MFO7191440.1"/>
    <property type="molecule type" value="Genomic_DNA"/>
</dbReference>
<dbReference type="AlphaFoldDB" id="A0ABD6FBM0"/>
<protein>
    <submittedName>
        <fullName evidence="1">Flavodoxin</fullName>
    </submittedName>
</protein>
<gene>
    <name evidence="1" type="ORF">DIU77_004275</name>
</gene>
<feature type="non-terminal residue" evidence="1">
    <location>
        <position position="1"/>
    </location>
</feature>